<keyword evidence="3" id="KW-1185">Reference proteome</keyword>
<proteinExistence type="predicted"/>
<sequence length="123" mass="14329">MLLVDTLRGRMTAVDPGAGRRRHSTNRERENTDDRAVPRYEEVGRATEIGIARTRRQEDVHDYPSSVHYTTLLYYFQHEDNERPESNFTDIKTGFEIKNRGQHREQKGTERDAIGIKKENVIG</sequence>
<dbReference type="Proteomes" id="UP000299102">
    <property type="component" value="Unassembled WGS sequence"/>
</dbReference>
<reference evidence="2 3" key="1">
    <citation type="journal article" date="2019" name="Commun. Biol.">
        <title>The bagworm genome reveals a unique fibroin gene that provides high tensile strength.</title>
        <authorList>
            <person name="Kono N."/>
            <person name="Nakamura H."/>
            <person name="Ohtoshi R."/>
            <person name="Tomita M."/>
            <person name="Numata K."/>
            <person name="Arakawa K."/>
        </authorList>
    </citation>
    <scope>NUCLEOTIDE SEQUENCE [LARGE SCALE GENOMIC DNA]</scope>
</reference>
<evidence type="ECO:0000313" key="3">
    <source>
        <dbReference type="Proteomes" id="UP000299102"/>
    </source>
</evidence>
<dbReference type="EMBL" id="BGZK01000274">
    <property type="protein sequence ID" value="GBP33503.1"/>
    <property type="molecule type" value="Genomic_DNA"/>
</dbReference>
<evidence type="ECO:0000313" key="2">
    <source>
        <dbReference type="EMBL" id="GBP33503.1"/>
    </source>
</evidence>
<name>A0A4C1V3V9_EUMVA</name>
<gene>
    <name evidence="2" type="ORF">EVAR_23906_1</name>
</gene>
<evidence type="ECO:0000256" key="1">
    <source>
        <dbReference type="SAM" id="MobiDB-lite"/>
    </source>
</evidence>
<accession>A0A4C1V3V9</accession>
<feature type="region of interest" description="Disordered" evidence="1">
    <location>
        <begin position="8"/>
        <end position="35"/>
    </location>
</feature>
<comment type="caution">
    <text evidence="2">The sequence shown here is derived from an EMBL/GenBank/DDBJ whole genome shotgun (WGS) entry which is preliminary data.</text>
</comment>
<protein>
    <submittedName>
        <fullName evidence="2">Uncharacterized protein</fullName>
    </submittedName>
</protein>
<feature type="compositionally biased region" description="Basic and acidic residues" evidence="1">
    <location>
        <begin position="25"/>
        <end position="35"/>
    </location>
</feature>
<dbReference type="AlphaFoldDB" id="A0A4C1V3V9"/>
<organism evidence="2 3">
    <name type="scientific">Eumeta variegata</name>
    <name type="common">Bagworm moth</name>
    <name type="synonym">Eumeta japonica</name>
    <dbReference type="NCBI Taxonomy" id="151549"/>
    <lineage>
        <taxon>Eukaryota</taxon>
        <taxon>Metazoa</taxon>
        <taxon>Ecdysozoa</taxon>
        <taxon>Arthropoda</taxon>
        <taxon>Hexapoda</taxon>
        <taxon>Insecta</taxon>
        <taxon>Pterygota</taxon>
        <taxon>Neoptera</taxon>
        <taxon>Endopterygota</taxon>
        <taxon>Lepidoptera</taxon>
        <taxon>Glossata</taxon>
        <taxon>Ditrysia</taxon>
        <taxon>Tineoidea</taxon>
        <taxon>Psychidae</taxon>
        <taxon>Oiketicinae</taxon>
        <taxon>Eumeta</taxon>
    </lineage>
</organism>